<dbReference type="InterPro" id="IPR039424">
    <property type="entry name" value="SBP_5"/>
</dbReference>
<organism evidence="3 4">
    <name type="scientific">Microbacterium hydrocarbonoxydans</name>
    <dbReference type="NCBI Taxonomy" id="273678"/>
    <lineage>
        <taxon>Bacteria</taxon>
        <taxon>Bacillati</taxon>
        <taxon>Actinomycetota</taxon>
        <taxon>Actinomycetes</taxon>
        <taxon>Micrococcales</taxon>
        <taxon>Microbacteriaceae</taxon>
        <taxon>Microbacterium</taxon>
    </lineage>
</organism>
<evidence type="ECO:0000313" key="3">
    <source>
        <dbReference type="EMBL" id="SEC27978.1"/>
    </source>
</evidence>
<dbReference type="InterPro" id="IPR000914">
    <property type="entry name" value="SBP_5_dom"/>
</dbReference>
<reference evidence="4" key="1">
    <citation type="submission" date="2016-10" db="EMBL/GenBank/DDBJ databases">
        <authorList>
            <person name="Varghese N."/>
            <person name="Submissions S."/>
        </authorList>
    </citation>
    <scope>NUCLEOTIDE SEQUENCE [LARGE SCALE GENOMIC DNA]</scope>
    <source>
        <strain evidence="4">DSM 16089</strain>
    </source>
</reference>
<protein>
    <submittedName>
        <fullName evidence="3">Peptide/nickel transport system substrate-binding protein</fullName>
    </submittedName>
</protein>
<proteinExistence type="predicted"/>
<dbReference type="GO" id="GO:0015833">
    <property type="term" value="P:peptide transport"/>
    <property type="evidence" value="ECO:0007669"/>
    <property type="project" value="TreeGrafter"/>
</dbReference>
<evidence type="ECO:0000259" key="2">
    <source>
        <dbReference type="Pfam" id="PF00496"/>
    </source>
</evidence>
<feature type="domain" description="Solute-binding protein family 5" evidence="2">
    <location>
        <begin position="88"/>
        <end position="448"/>
    </location>
</feature>
<dbReference type="Pfam" id="PF00496">
    <property type="entry name" value="SBP_bac_5"/>
    <property type="match status" value="1"/>
</dbReference>
<dbReference type="EMBL" id="FNSQ01000005">
    <property type="protein sequence ID" value="SEC27978.1"/>
    <property type="molecule type" value="Genomic_DNA"/>
</dbReference>
<dbReference type="Gene3D" id="3.40.190.10">
    <property type="entry name" value="Periplasmic binding protein-like II"/>
    <property type="match status" value="1"/>
</dbReference>
<dbReference type="Gene3D" id="3.90.76.10">
    <property type="entry name" value="Dipeptide-binding Protein, Domain 1"/>
    <property type="match status" value="1"/>
</dbReference>
<dbReference type="PANTHER" id="PTHR30290">
    <property type="entry name" value="PERIPLASMIC BINDING COMPONENT OF ABC TRANSPORTER"/>
    <property type="match status" value="1"/>
</dbReference>
<dbReference type="PANTHER" id="PTHR30290:SF82">
    <property type="entry name" value="ABC-TYPE DIPEPTIDE_OLIGOPEPTIDE TRANSPORT SYSTEM, PERIPLASMIC COMPONENT"/>
    <property type="match status" value="1"/>
</dbReference>
<keyword evidence="1" id="KW-0732">Signal</keyword>
<dbReference type="Gene3D" id="3.10.105.10">
    <property type="entry name" value="Dipeptide-binding Protein, Domain 3"/>
    <property type="match status" value="1"/>
</dbReference>
<dbReference type="GO" id="GO:0043190">
    <property type="term" value="C:ATP-binding cassette (ABC) transporter complex"/>
    <property type="evidence" value="ECO:0007669"/>
    <property type="project" value="InterPro"/>
</dbReference>
<dbReference type="GO" id="GO:0042597">
    <property type="term" value="C:periplasmic space"/>
    <property type="evidence" value="ECO:0007669"/>
    <property type="project" value="UniProtKB-ARBA"/>
</dbReference>
<dbReference type="SUPFAM" id="SSF53850">
    <property type="entry name" value="Periplasmic binding protein-like II"/>
    <property type="match status" value="1"/>
</dbReference>
<dbReference type="GO" id="GO:1904680">
    <property type="term" value="F:peptide transmembrane transporter activity"/>
    <property type="evidence" value="ECO:0007669"/>
    <property type="project" value="TreeGrafter"/>
</dbReference>
<dbReference type="RefSeq" id="WP_060927633.1">
    <property type="nucleotide sequence ID" value="NZ_FNSQ01000005.1"/>
</dbReference>
<keyword evidence="4" id="KW-1185">Reference proteome</keyword>
<feature type="signal peptide" evidence="1">
    <location>
        <begin position="1"/>
        <end position="22"/>
    </location>
</feature>
<dbReference type="CDD" id="cd08509">
    <property type="entry name" value="PBP2_TmCBP_oligosaccharides_like"/>
    <property type="match status" value="1"/>
</dbReference>
<feature type="chain" id="PRO_5038619302" evidence="1">
    <location>
        <begin position="23"/>
        <end position="556"/>
    </location>
</feature>
<evidence type="ECO:0000256" key="1">
    <source>
        <dbReference type="SAM" id="SignalP"/>
    </source>
</evidence>
<accession>A0A1H4R838</accession>
<evidence type="ECO:0000313" key="4">
    <source>
        <dbReference type="Proteomes" id="UP000183750"/>
    </source>
</evidence>
<dbReference type="AlphaFoldDB" id="A0A1H4R838"/>
<gene>
    <name evidence="3" type="ORF">SAMN04489807_3316</name>
</gene>
<sequence length="556" mass="60096">MKLRKSLIAVAAVSAFSVSVLAGCAAGGSNDGDAGAGDSPALTIAKPDGAITTESNNPYVGDSAASKYGYGKVIFETLGLVNQTGDREVTPWLAESIEWNDDYTAVTVVPRKDVTWSDGEPFTADDIVFTYELVSTPALDTAGLKFEGATVDGDAVTLTFGESKYVNQARVLHVPIVPKHIWENLDEPATDPVKGDDLVGTGPYAMSNWSTESVTLEARDDYWGGDLAVPELHYVSYGDNTALTTALAQGEADWAQAFIPQIQEQFLDADPEHNKYFVAPTTGSATLFMNLQQKPFDDVAFRQALAWVIDRDAYVDIAREGASEPVWSVTGLSSILEDEIQPEFEGEEYSVDADKARGILEEAGYTWDGDALIDPDGTPVSFTLSVPSGWSDWNTAQELIAEDITESIGAEVKIDMPDWGGWAGPRDDGSFSAIIHWLEDSGTAYGLYTSTMDPRWISPEGIAGFNFGRFEDPAATEALNTYANASSDEERTEAIATLEQIFVEQVPAIPLGAHPLLGQYNTRNYVGWPSEDDPYASGDPTQQNIVMILTKLKPAE</sequence>
<dbReference type="PIRSF" id="PIRSF002741">
    <property type="entry name" value="MppA"/>
    <property type="match status" value="1"/>
</dbReference>
<name>A0A1H4R838_9MICO</name>
<dbReference type="OrthoDB" id="9764591at2"/>
<dbReference type="InterPro" id="IPR030678">
    <property type="entry name" value="Peptide/Ni-bd"/>
</dbReference>
<dbReference type="Proteomes" id="UP000183750">
    <property type="component" value="Unassembled WGS sequence"/>
</dbReference>
<dbReference type="PROSITE" id="PS51257">
    <property type="entry name" value="PROKAR_LIPOPROTEIN"/>
    <property type="match status" value="1"/>
</dbReference>